<dbReference type="OrthoDB" id="1924968at2759"/>
<evidence type="ECO:0000313" key="14">
    <source>
        <dbReference type="RefSeq" id="XP_033531958.1"/>
    </source>
</evidence>
<evidence type="ECO:0000256" key="1">
    <source>
        <dbReference type="ARBA" id="ARBA00004141"/>
    </source>
</evidence>
<reference evidence="12 14" key="1">
    <citation type="submission" date="2020-01" db="EMBL/GenBank/DDBJ databases">
        <authorList>
            <consortium name="DOE Joint Genome Institute"/>
            <person name="Haridas S."/>
            <person name="Albert R."/>
            <person name="Binder M."/>
            <person name="Bloem J."/>
            <person name="Labutti K."/>
            <person name="Salamov A."/>
            <person name="Andreopoulos B."/>
            <person name="Baker S.E."/>
            <person name="Barry K."/>
            <person name="Bills G."/>
            <person name="Bluhm B.H."/>
            <person name="Cannon C."/>
            <person name="Castanera R."/>
            <person name="Culley D.E."/>
            <person name="Daum C."/>
            <person name="Ezra D."/>
            <person name="Gonzalez J.B."/>
            <person name="Henrissat B."/>
            <person name="Kuo A."/>
            <person name="Liang C."/>
            <person name="Lipzen A."/>
            <person name="Lutzoni F."/>
            <person name="Magnuson J."/>
            <person name="Mondo S."/>
            <person name="Nolan M."/>
            <person name="Ohm R."/>
            <person name="Pangilinan J."/>
            <person name="Park H.-J."/>
            <person name="Ramirez L."/>
            <person name="Alfaro M."/>
            <person name="Sun H."/>
            <person name="Tritt A."/>
            <person name="Yoshinaga Y."/>
            <person name="Zwiers L.-H."/>
            <person name="Turgeon B.G."/>
            <person name="Goodwin S.B."/>
            <person name="Spatafora J.W."/>
            <person name="Crous P.W."/>
            <person name="Grigoriev I.V."/>
        </authorList>
    </citation>
    <scope>NUCLEOTIDE SEQUENCE</scope>
    <source>
        <strain evidence="12 14">CBS 781.70</strain>
    </source>
</reference>
<evidence type="ECO:0000256" key="2">
    <source>
        <dbReference type="ARBA" id="ARBA00022448"/>
    </source>
</evidence>
<sequence>MVSNAPQATVPRTTPRQSKSAFHFTAGAVSGVSSAVLLQPFDLLKTRLQQSSHAHHSLRTLLTSIFTPPPSATHPHPSPLRQLWRGTAPSVLRTGVGSALYFGSLNLLRRECAHRNIGTVAAPSSSSALPKLTPSTNLLTGAIARAGAGFVLSPLTILKVRFESSLYGYTSLAGGVKEILGRDGVRGFFAGAGATALRDAPYAGLYVAFYEASKASMSRVLVRPSIAVRPETGDAKVSGGVAAGVNFGSGLLAAVAATGLTNPVDVLKTRVQVDPARYQNMVRCTGILLREEGWRSFFDGLGLRMARKALSSALAWTLYEELVRRAELHLEDGLA</sequence>
<dbReference type="InterPro" id="IPR018108">
    <property type="entry name" value="MCP_transmembrane"/>
</dbReference>
<dbReference type="Gene3D" id="1.50.40.10">
    <property type="entry name" value="Mitochondrial carrier domain"/>
    <property type="match status" value="2"/>
</dbReference>
<comment type="catalytic activity">
    <reaction evidence="9 10">
        <text>glycine(in) = glycine(out)</text>
        <dbReference type="Rhea" id="RHEA:70715"/>
        <dbReference type="ChEBI" id="CHEBI:57305"/>
    </reaction>
</comment>
<keyword evidence="6 10" id="KW-1133">Transmembrane helix</keyword>
<feature type="repeat" description="Solcar" evidence="11">
    <location>
        <begin position="241"/>
        <end position="325"/>
    </location>
</feature>
<name>A0A6G1FWV9_9PEZI</name>
<keyword evidence="5 10" id="KW-0999">Mitochondrion inner membrane</keyword>
<feature type="repeat" description="Solcar" evidence="11">
    <location>
        <begin position="18"/>
        <end position="111"/>
    </location>
</feature>
<reference evidence="14" key="3">
    <citation type="submission" date="2025-04" db="UniProtKB">
        <authorList>
            <consortium name="RefSeq"/>
        </authorList>
    </citation>
    <scope>IDENTIFICATION</scope>
    <source>
        <strain evidence="14">CBS 781.70</strain>
    </source>
</reference>
<dbReference type="InterPro" id="IPR030847">
    <property type="entry name" value="Hem25/SLC25A38"/>
</dbReference>
<dbReference type="GO" id="GO:1904983">
    <property type="term" value="P:glycine import into mitochondrion"/>
    <property type="evidence" value="ECO:0007669"/>
    <property type="project" value="UniProtKB-UniRule"/>
</dbReference>
<dbReference type="InterPro" id="IPR023395">
    <property type="entry name" value="MCP_dom_sf"/>
</dbReference>
<keyword evidence="7 10" id="KW-0496">Mitochondrion</keyword>
<evidence type="ECO:0000256" key="8">
    <source>
        <dbReference type="ARBA" id="ARBA00023136"/>
    </source>
</evidence>
<keyword evidence="3 10" id="KW-0812">Transmembrane</keyword>
<evidence type="ECO:0000256" key="6">
    <source>
        <dbReference type="ARBA" id="ARBA00022989"/>
    </source>
</evidence>
<evidence type="ECO:0000256" key="3">
    <source>
        <dbReference type="ARBA" id="ARBA00022692"/>
    </source>
</evidence>
<keyword evidence="8 10" id="KW-0472">Membrane</keyword>
<keyword evidence="4 10" id="KW-0677">Repeat</keyword>
<evidence type="ECO:0000313" key="12">
    <source>
        <dbReference type="EMBL" id="KAF1810327.1"/>
    </source>
</evidence>
<dbReference type="PANTHER" id="PTHR46181:SF3">
    <property type="entry name" value="MITOCHONDRIAL GLYCINE TRANSPORTER"/>
    <property type="match status" value="1"/>
</dbReference>
<dbReference type="GO" id="GO:0005743">
    <property type="term" value="C:mitochondrial inner membrane"/>
    <property type="evidence" value="ECO:0007669"/>
    <property type="project" value="UniProtKB-SubCell"/>
</dbReference>
<dbReference type="PANTHER" id="PTHR46181">
    <property type="entry name" value="MITOCHONDRIAL GLYCINE TRANSPORTER"/>
    <property type="match status" value="1"/>
</dbReference>
<evidence type="ECO:0000256" key="5">
    <source>
        <dbReference type="ARBA" id="ARBA00022792"/>
    </source>
</evidence>
<organism evidence="12">
    <name type="scientific">Eremomyces bilateralis CBS 781.70</name>
    <dbReference type="NCBI Taxonomy" id="1392243"/>
    <lineage>
        <taxon>Eukaryota</taxon>
        <taxon>Fungi</taxon>
        <taxon>Dikarya</taxon>
        <taxon>Ascomycota</taxon>
        <taxon>Pezizomycotina</taxon>
        <taxon>Dothideomycetes</taxon>
        <taxon>Dothideomycetes incertae sedis</taxon>
        <taxon>Eremomycetales</taxon>
        <taxon>Eremomycetaceae</taxon>
        <taxon>Eremomyces</taxon>
    </lineage>
</organism>
<dbReference type="PROSITE" id="PS50920">
    <property type="entry name" value="SOLCAR"/>
    <property type="match status" value="3"/>
</dbReference>
<keyword evidence="2 10" id="KW-0813">Transport</keyword>
<gene>
    <name evidence="12 14" type="ORF">P152DRAFT_475556</name>
</gene>
<evidence type="ECO:0000256" key="7">
    <source>
        <dbReference type="ARBA" id="ARBA00023128"/>
    </source>
</evidence>
<comment type="function">
    <text evidence="10">Mitochondrial glycine transporter that imports glycine into the mitochondrial matrix. Plays an important role in providing glycine for the first enzymatic step in heme biosynthesis, the condensation of glycine with succinyl-CoA to produce 5-aminolevulinate (ALA) in the miochondrial matrix.</text>
</comment>
<dbReference type="GeneID" id="54421997"/>
<feature type="repeat" description="Solcar" evidence="11">
    <location>
        <begin position="136"/>
        <end position="216"/>
    </location>
</feature>
<dbReference type="EMBL" id="ML975166">
    <property type="protein sequence ID" value="KAF1810327.1"/>
    <property type="molecule type" value="Genomic_DNA"/>
</dbReference>
<evidence type="ECO:0000256" key="11">
    <source>
        <dbReference type="PROSITE-ProRule" id="PRU00282"/>
    </source>
</evidence>
<dbReference type="Proteomes" id="UP000504638">
    <property type="component" value="Unplaced"/>
</dbReference>
<keyword evidence="13" id="KW-1185">Reference proteome</keyword>
<accession>A0A6G1FWV9</accession>
<dbReference type="HAMAP" id="MF_03064">
    <property type="entry name" value="SLC25A38"/>
    <property type="match status" value="1"/>
</dbReference>
<comment type="subcellular location">
    <subcellularLocation>
        <location evidence="1">Membrane</location>
        <topology evidence="1">Multi-pass membrane protein</topology>
    </subcellularLocation>
    <subcellularLocation>
        <location evidence="10">Mitochondrion inner membrane</location>
        <topology evidence="10">Multi-pass membrane protein</topology>
    </subcellularLocation>
</comment>
<evidence type="ECO:0000256" key="4">
    <source>
        <dbReference type="ARBA" id="ARBA00022737"/>
    </source>
</evidence>
<dbReference type="SUPFAM" id="SSF103506">
    <property type="entry name" value="Mitochondrial carrier"/>
    <property type="match status" value="1"/>
</dbReference>
<dbReference type="GO" id="GO:0015187">
    <property type="term" value="F:glycine transmembrane transporter activity"/>
    <property type="evidence" value="ECO:0007669"/>
    <property type="project" value="UniProtKB-UniRule"/>
</dbReference>
<comment type="similarity">
    <text evidence="10">Belongs to the mitochondrial carrier (TC 2.A.29) family. SLC25A38 subfamily.</text>
</comment>
<evidence type="ECO:0000313" key="13">
    <source>
        <dbReference type="Proteomes" id="UP000504638"/>
    </source>
</evidence>
<protein>
    <recommendedName>
        <fullName evidence="10">Mitochondrial glycine transporter</fullName>
    </recommendedName>
    <alternativeName>
        <fullName evidence="10">Solute carrier family 25 member 38 homolog</fullName>
    </alternativeName>
</protein>
<reference evidence="14" key="2">
    <citation type="submission" date="2020-04" db="EMBL/GenBank/DDBJ databases">
        <authorList>
            <consortium name="NCBI Genome Project"/>
        </authorList>
    </citation>
    <scope>NUCLEOTIDE SEQUENCE</scope>
    <source>
        <strain evidence="14">CBS 781.70</strain>
    </source>
</reference>
<dbReference type="RefSeq" id="XP_033531958.1">
    <property type="nucleotide sequence ID" value="XM_033681427.1"/>
</dbReference>
<evidence type="ECO:0000256" key="10">
    <source>
        <dbReference type="HAMAP-Rule" id="MF_03064"/>
    </source>
</evidence>
<dbReference type="AlphaFoldDB" id="A0A6G1FWV9"/>
<evidence type="ECO:0000256" key="9">
    <source>
        <dbReference type="ARBA" id="ARBA00034060"/>
    </source>
</evidence>
<dbReference type="Pfam" id="PF00153">
    <property type="entry name" value="Mito_carr"/>
    <property type="match status" value="3"/>
</dbReference>
<proteinExistence type="inferred from homology"/>